<dbReference type="Gene3D" id="3.90.580.10">
    <property type="entry name" value="Zinc finger, CHC2-type domain"/>
    <property type="match status" value="1"/>
</dbReference>
<feature type="domain" description="Zinc finger CHC2-type" evidence="1">
    <location>
        <begin position="33"/>
        <end position="85"/>
    </location>
</feature>
<dbReference type="InterPro" id="IPR036977">
    <property type="entry name" value="DNA_primase_Znf_CHC2"/>
</dbReference>
<dbReference type="SUPFAM" id="SSF57783">
    <property type="entry name" value="Zinc beta-ribbon"/>
    <property type="match status" value="1"/>
</dbReference>
<dbReference type="InterPro" id="IPR002694">
    <property type="entry name" value="Znf_CHC2"/>
</dbReference>
<dbReference type="Pfam" id="PF01807">
    <property type="entry name" value="Zn_ribbon_DnaG"/>
    <property type="match status" value="1"/>
</dbReference>
<dbReference type="GO" id="GO:0003677">
    <property type="term" value="F:DNA binding"/>
    <property type="evidence" value="ECO:0007669"/>
    <property type="project" value="InterPro"/>
</dbReference>
<dbReference type="HOGENOM" id="CLU_094413_1_0_9"/>
<keyword evidence="3" id="KW-1185">Reference proteome</keyword>
<accession>A9KQ30</accession>
<protein>
    <submittedName>
        <fullName evidence="2">Zinc finger CHC2-family protein</fullName>
    </submittedName>
</protein>
<reference evidence="3" key="1">
    <citation type="submission" date="2007-11" db="EMBL/GenBank/DDBJ databases">
        <title>Complete genome sequence of Clostridium phytofermentans ISDg.</title>
        <authorList>
            <person name="Leschine S.B."/>
            <person name="Warnick T.A."/>
            <person name="Blanchard J.L."/>
            <person name="Schnell D.J."/>
            <person name="Petit E.L."/>
            <person name="LaTouf W.G."/>
            <person name="Copeland A."/>
            <person name="Lucas S."/>
            <person name="Lapidus A."/>
            <person name="Barry K."/>
            <person name="Glavina del Rio T."/>
            <person name="Dalin E."/>
            <person name="Tice H."/>
            <person name="Pitluck S."/>
            <person name="Kiss H."/>
            <person name="Brettin T."/>
            <person name="Bruce D."/>
            <person name="Detter J.C."/>
            <person name="Han C."/>
            <person name="Kuske C."/>
            <person name="Schmutz J."/>
            <person name="Larimer F."/>
            <person name="Land M."/>
            <person name="Hauser L."/>
            <person name="Kyrpides N."/>
            <person name="Kim E.A."/>
            <person name="Richardson P."/>
        </authorList>
    </citation>
    <scope>NUCLEOTIDE SEQUENCE [LARGE SCALE GENOMIC DNA]</scope>
    <source>
        <strain evidence="3">ATCC 700394 / DSM 18823 / ISDg</strain>
    </source>
</reference>
<gene>
    <name evidence="2" type="ordered locus">Cphy_2985</name>
</gene>
<dbReference type="KEGG" id="cpy:Cphy_2985"/>
<dbReference type="RefSeq" id="WP_012200993.1">
    <property type="nucleotide sequence ID" value="NC_010001.1"/>
</dbReference>
<evidence type="ECO:0000259" key="1">
    <source>
        <dbReference type="SMART" id="SM00400"/>
    </source>
</evidence>
<evidence type="ECO:0000313" key="3">
    <source>
        <dbReference type="Proteomes" id="UP000000370"/>
    </source>
</evidence>
<dbReference type="OrthoDB" id="9773296at2"/>
<dbReference type="SMART" id="SM00400">
    <property type="entry name" value="ZnF_CHCC"/>
    <property type="match status" value="1"/>
</dbReference>
<sequence length="166" mass="19527">MTLEEKKERKEEIIQSKNMFHVLEEHGVKVKRRMCCCIFHQEKNPSMKVFKDGVQCFVCGQNWNVFDVVMQLTGCDFNTTFDLLGGNDKPSWKSYATAKRAKSIRKNKLGLANLKNQKIKDQRTKVMALRDLIRAEKPYSEIWCNSHNRLVYEEYILDQMIDEVSK</sequence>
<dbReference type="STRING" id="357809.Cphy_2985"/>
<dbReference type="AlphaFoldDB" id="A9KQ30"/>
<name>A9KQ30_LACP7</name>
<dbReference type="GO" id="GO:0003899">
    <property type="term" value="F:DNA-directed RNA polymerase activity"/>
    <property type="evidence" value="ECO:0007669"/>
    <property type="project" value="InterPro"/>
</dbReference>
<dbReference type="EMBL" id="CP000885">
    <property type="protein sequence ID" value="ABX43342.1"/>
    <property type="molecule type" value="Genomic_DNA"/>
</dbReference>
<organism evidence="2 3">
    <name type="scientific">Lachnoclostridium phytofermentans (strain ATCC 700394 / DSM 18823 / ISDg)</name>
    <name type="common">Clostridium phytofermentans</name>
    <dbReference type="NCBI Taxonomy" id="357809"/>
    <lineage>
        <taxon>Bacteria</taxon>
        <taxon>Bacillati</taxon>
        <taxon>Bacillota</taxon>
        <taxon>Clostridia</taxon>
        <taxon>Lachnospirales</taxon>
        <taxon>Lachnospiraceae</taxon>
    </lineage>
</organism>
<dbReference type="GO" id="GO:0006260">
    <property type="term" value="P:DNA replication"/>
    <property type="evidence" value="ECO:0007669"/>
    <property type="project" value="InterPro"/>
</dbReference>
<dbReference type="eggNOG" id="COG0358">
    <property type="taxonomic scope" value="Bacteria"/>
</dbReference>
<evidence type="ECO:0000313" key="2">
    <source>
        <dbReference type="EMBL" id="ABX43342.1"/>
    </source>
</evidence>
<dbReference type="Proteomes" id="UP000000370">
    <property type="component" value="Chromosome"/>
</dbReference>
<dbReference type="GO" id="GO:0008270">
    <property type="term" value="F:zinc ion binding"/>
    <property type="evidence" value="ECO:0007669"/>
    <property type="project" value="InterPro"/>
</dbReference>
<proteinExistence type="predicted"/>